<comment type="caution">
    <text evidence="5">The sequence shown here is derived from an EMBL/GenBank/DDBJ whole genome shotgun (WGS) entry which is preliminary data.</text>
</comment>
<dbReference type="GO" id="GO:0003677">
    <property type="term" value="F:DNA binding"/>
    <property type="evidence" value="ECO:0007669"/>
    <property type="project" value="UniProtKB-KW"/>
</dbReference>
<dbReference type="Gene3D" id="3.40.50.1390">
    <property type="entry name" value="Resolvase, N-terminal catalytic domain"/>
    <property type="match status" value="1"/>
</dbReference>
<dbReference type="Proteomes" id="UP000621856">
    <property type="component" value="Unassembled WGS sequence"/>
</dbReference>
<dbReference type="Pfam" id="PF07508">
    <property type="entry name" value="Recombinase"/>
    <property type="match status" value="1"/>
</dbReference>
<reference evidence="5" key="2">
    <citation type="submission" date="2020-09" db="EMBL/GenBank/DDBJ databases">
        <authorList>
            <person name="Sun Q."/>
            <person name="Zhou Y."/>
        </authorList>
    </citation>
    <scope>NUCLEOTIDE SEQUENCE</scope>
    <source>
        <strain evidence="5">CGMCC 1.14984</strain>
    </source>
</reference>
<dbReference type="AlphaFoldDB" id="A0A8J3A9X8"/>
<keyword evidence="3" id="KW-0175">Coiled coil</keyword>
<evidence type="ECO:0000259" key="4">
    <source>
        <dbReference type="PROSITE" id="PS51737"/>
    </source>
</evidence>
<proteinExistence type="predicted"/>
<accession>A0A8J3A9X8</accession>
<dbReference type="Pfam" id="PF00239">
    <property type="entry name" value="Resolvase"/>
    <property type="match status" value="1"/>
</dbReference>
<dbReference type="EMBL" id="BMGZ01000005">
    <property type="protein sequence ID" value="GGI02038.1"/>
    <property type="molecule type" value="Genomic_DNA"/>
</dbReference>
<feature type="coiled-coil region" evidence="3">
    <location>
        <begin position="321"/>
        <end position="371"/>
    </location>
</feature>
<sequence length="487" mass="55866">MNRPGMVALLHHLQTHPQHDYVVIFDDLKRFARDTIFHFMLRHRLAEFGATVECLNFKFEDTPEGEFVETVFAAQGQLERKQNRRQTIQKMSARVENGYWVFQPPVGYRMATRVAGHGKLLVPDEPLASVIRDGLKGFASGRFETQAEVKRHFETFAGFPRNKYGTVSNQRVADILRHPVYAGMVQAQTWNISLRKGHHEPLIDYETFMAIQRRLSEGAKVPARRDLNEDFPLRGFVLCDDCNKPLTANWSKSKTGDRHAYYLCYNKNCVSSRKSIRRDKLEGDFETILHSLLPRQKHGLAIGTIFKTMWEYQLHRSAEAVAAIKSEITGLERQIETLVDRIVECSSATAAAAYEKRLAAMESRKVELGDKARKTGQPSRPYEELFQLAVNFLSNPWKLWDSERLADKRMVLKLTFSERLAYHREKGFSNPKTSLPFKVLQEICMHGKEMAHPRGFEPLASAFGGQRSIQLSYGCGRSRSERTVARL</sequence>
<dbReference type="PANTHER" id="PTHR30461:SF2">
    <property type="entry name" value="SERINE RECOMBINASE PINE-RELATED"/>
    <property type="match status" value="1"/>
</dbReference>
<evidence type="ECO:0000313" key="5">
    <source>
        <dbReference type="EMBL" id="GGI02038.1"/>
    </source>
</evidence>
<evidence type="ECO:0000256" key="2">
    <source>
        <dbReference type="ARBA" id="ARBA00023172"/>
    </source>
</evidence>
<keyword evidence="1" id="KW-0238">DNA-binding</keyword>
<dbReference type="Pfam" id="PF13408">
    <property type="entry name" value="Zn_ribbon_recom"/>
    <property type="match status" value="1"/>
</dbReference>
<reference evidence="5" key="1">
    <citation type="journal article" date="2014" name="Int. J. Syst. Evol. Microbiol.">
        <title>Complete genome sequence of Corynebacterium casei LMG S-19264T (=DSM 44701T), isolated from a smear-ripened cheese.</title>
        <authorList>
            <consortium name="US DOE Joint Genome Institute (JGI-PGF)"/>
            <person name="Walter F."/>
            <person name="Albersmeier A."/>
            <person name="Kalinowski J."/>
            <person name="Ruckert C."/>
        </authorList>
    </citation>
    <scope>NUCLEOTIDE SEQUENCE</scope>
    <source>
        <strain evidence="5">CGMCC 1.14984</strain>
    </source>
</reference>
<dbReference type="InterPro" id="IPR036162">
    <property type="entry name" value="Resolvase-like_N_sf"/>
</dbReference>
<dbReference type="InterPro" id="IPR050639">
    <property type="entry name" value="SSR_resolvase"/>
</dbReference>
<dbReference type="GO" id="GO:0000150">
    <property type="term" value="F:DNA strand exchange activity"/>
    <property type="evidence" value="ECO:0007669"/>
    <property type="project" value="InterPro"/>
</dbReference>
<dbReference type="Gene3D" id="3.90.1750.20">
    <property type="entry name" value="Putative Large Serine Recombinase, Chain B, Domain 2"/>
    <property type="match status" value="1"/>
</dbReference>
<name>A0A8J3A9X8_9PROT</name>
<feature type="domain" description="Recombinase" evidence="4">
    <location>
        <begin position="105"/>
        <end position="221"/>
    </location>
</feature>
<dbReference type="InterPro" id="IPR006119">
    <property type="entry name" value="Resolv_N"/>
</dbReference>
<dbReference type="InterPro" id="IPR038109">
    <property type="entry name" value="DNA_bind_recomb_sf"/>
</dbReference>
<organism evidence="5 6">
    <name type="scientific">Aquisalinus luteolus</name>
    <dbReference type="NCBI Taxonomy" id="1566827"/>
    <lineage>
        <taxon>Bacteria</taxon>
        <taxon>Pseudomonadati</taxon>
        <taxon>Pseudomonadota</taxon>
        <taxon>Alphaproteobacteria</taxon>
        <taxon>Parvularculales</taxon>
        <taxon>Parvularculaceae</taxon>
        <taxon>Aquisalinus</taxon>
    </lineage>
</organism>
<evidence type="ECO:0000256" key="3">
    <source>
        <dbReference type="SAM" id="Coils"/>
    </source>
</evidence>
<gene>
    <name evidence="5" type="ORF">GCM10011355_34100</name>
</gene>
<keyword evidence="2" id="KW-0233">DNA recombination</keyword>
<dbReference type="SUPFAM" id="SSF53041">
    <property type="entry name" value="Resolvase-like"/>
    <property type="match status" value="1"/>
</dbReference>
<dbReference type="InterPro" id="IPR025827">
    <property type="entry name" value="Zn_ribbon_recom_dom"/>
</dbReference>
<evidence type="ECO:0000256" key="1">
    <source>
        <dbReference type="ARBA" id="ARBA00023125"/>
    </source>
</evidence>
<protein>
    <recommendedName>
        <fullName evidence="4">Recombinase domain-containing protein</fullName>
    </recommendedName>
</protein>
<dbReference type="PROSITE" id="PS51737">
    <property type="entry name" value="RECOMBINASE_DNA_BIND"/>
    <property type="match status" value="1"/>
</dbReference>
<evidence type="ECO:0000313" key="6">
    <source>
        <dbReference type="Proteomes" id="UP000621856"/>
    </source>
</evidence>
<dbReference type="PANTHER" id="PTHR30461">
    <property type="entry name" value="DNA-INVERTASE FROM LAMBDOID PROPHAGE"/>
    <property type="match status" value="1"/>
</dbReference>
<dbReference type="InterPro" id="IPR011109">
    <property type="entry name" value="DNA_bind_recombinase_dom"/>
</dbReference>